<name>A0A7D5QCP1_9EURY</name>
<dbReference type="PANTHER" id="PTHR47354:SF5">
    <property type="entry name" value="PROTEIN RFBI"/>
    <property type="match status" value="1"/>
</dbReference>
<dbReference type="EMBL" id="CP058579">
    <property type="protein sequence ID" value="QLG61641.1"/>
    <property type="molecule type" value="Genomic_DNA"/>
</dbReference>
<feature type="domain" description="FAD-binding FR-type" evidence="2">
    <location>
        <begin position="1"/>
        <end position="99"/>
    </location>
</feature>
<protein>
    <submittedName>
        <fullName evidence="3">Phenol hydroxylase</fullName>
    </submittedName>
</protein>
<accession>A0A7D5QCP1</accession>
<dbReference type="InterPro" id="IPR050415">
    <property type="entry name" value="MRET"/>
</dbReference>
<gene>
    <name evidence="3" type="ORF">HUG12_07840</name>
</gene>
<dbReference type="KEGG" id="halu:HUG12_07840"/>
<dbReference type="AlphaFoldDB" id="A0A7D5QCP1"/>
<evidence type="ECO:0000313" key="3">
    <source>
        <dbReference type="EMBL" id="QLG61641.1"/>
    </source>
</evidence>
<dbReference type="SUPFAM" id="SSF52343">
    <property type="entry name" value="Ferredoxin reductase-like, C-terminal NADP-linked domain"/>
    <property type="match status" value="1"/>
</dbReference>
<dbReference type="PRINTS" id="PR00406">
    <property type="entry name" value="CYTB5RDTASE"/>
</dbReference>
<organism evidence="3 4">
    <name type="scientific">Halorarum salinum</name>
    <dbReference type="NCBI Taxonomy" id="2743089"/>
    <lineage>
        <taxon>Archaea</taxon>
        <taxon>Methanobacteriati</taxon>
        <taxon>Methanobacteriota</taxon>
        <taxon>Stenosarchaea group</taxon>
        <taxon>Halobacteria</taxon>
        <taxon>Halobacteriales</taxon>
        <taxon>Haloferacaceae</taxon>
        <taxon>Halorarum</taxon>
    </lineage>
</organism>
<dbReference type="GeneID" id="56037361"/>
<dbReference type="PROSITE" id="PS51384">
    <property type="entry name" value="FAD_FR"/>
    <property type="match status" value="1"/>
</dbReference>
<dbReference type="InterPro" id="IPR017938">
    <property type="entry name" value="Riboflavin_synthase-like_b-brl"/>
</dbReference>
<dbReference type="InterPro" id="IPR008333">
    <property type="entry name" value="Cbr1-like_FAD-bd_dom"/>
</dbReference>
<dbReference type="PANTHER" id="PTHR47354">
    <property type="entry name" value="NADH OXIDOREDUCTASE HCR"/>
    <property type="match status" value="1"/>
</dbReference>
<evidence type="ECO:0000259" key="2">
    <source>
        <dbReference type="PROSITE" id="PS51384"/>
    </source>
</evidence>
<dbReference type="Gene3D" id="2.40.30.10">
    <property type="entry name" value="Translation factors"/>
    <property type="match status" value="1"/>
</dbReference>
<sequence>MVTTSVRSVHRVTPNVKQFRLRAPGHTFEYEPGQHTTVRFERDGEEVERPYTPTSRPGTDEVTLAIKRYDDGTASVWMHERSEGDEVELGDLHGDLHLRNPDRDVAFLAAGTGITPTMAMLKDYVDRGEGDARFYFGETDREHLIYRETLDQFDADYGNVDVTYVLSREDWDGPTGHVQEHVVGDLGDDLDPEGTDFYVCGVPEMVVETTEDLADAGVPDDDVYTEGWEGDEVAEE</sequence>
<reference evidence="3 4" key="1">
    <citation type="submission" date="2020-06" db="EMBL/GenBank/DDBJ databases">
        <title>NJ-3-1, isolated from saline soil.</title>
        <authorList>
            <person name="Cui H.L."/>
            <person name="Shi X."/>
        </authorList>
    </citation>
    <scope>NUCLEOTIDE SEQUENCE [LARGE SCALE GENOMIC DNA]</scope>
    <source>
        <strain evidence="3 4">NJ-3-1</strain>
    </source>
</reference>
<evidence type="ECO:0000256" key="1">
    <source>
        <dbReference type="SAM" id="MobiDB-lite"/>
    </source>
</evidence>
<dbReference type="OrthoDB" id="35401at2157"/>
<keyword evidence="4" id="KW-1185">Reference proteome</keyword>
<dbReference type="PRINTS" id="PR00371">
    <property type="entry name" value="FPNCR"/>
</dbReference>
<dbReference type="GO" id="GO:0016491">
    <property type="term" value="F:oxidoreductase activity"/>
    <property type="evidence" value="ECO:0007669"/>
    <property type="project" value="InterPro"/>
</dbReference>
<dbReference type="InterPro" id="IPR017927">
    <property type="entry name" value="FAD-bd_FR_type"/>
</dbReference>
<dbReference type="RefSeq" id="WP_179268226.1">
    <property type="nucleotide sequence ID" value="NZ_CP058579.1"/>
</dbReference>
<dbReference type="InterPro" id="IPR001433">
    <property type="entry name" value="OxRdtase_FAD/NAD-bd"/>
</dbReference>
<dbReference type="SUPFAM" id="SSF63380">
    <property type="entry name" value="Riboflavin synthase domain-like"/>
    <property type="match status" value="1"/>
</dbReference>
<dbReference type="InterPro" id="IPR039261">
    <property type="entry name" value="FNR_nucleotide-bd"/>
</dbReference>
<proteinExistence type="predicted"/>
<dbReference type="Proteomes" id="UP000509626">
    <property type="component" value="Chromosome"/>
</dbReference>
<evidence type="ECO:0000313" key="4">
    <source>
        <dbReference type="Proteomes" id="UP000509626"/>
    </source>
</evidence>
<dbReference type="Gene3D" id="3.40.50.80">
    <property type="entry name" value="Nucleotide-binding domain of ferredoxin-NADP reductase (FNR) module"/>
    <property type="match status" value="1"/>
</dbReference>
<dbReference type="Pfam" id="PF00970">
    <property type="entry name" value="FAD_binding_6"/>
    <property type="match status" value="1"/>
</dbReference>
<dbReference type="InterPro" id="IPR001709">
    <property type="entry name" value="Flavoprot_Pyr_Nucl_cyt_Rdtase"/>
</dbReference>
<dbReference type="Pfam" id="PF00175">
    <property type="entry name" value="NAD_binding_1"/>
    <property type="match status" value="1"/>
</dbReference>
<feature type="region of interest" description="Disordered" evidence="1">
    <location>
        <begin position="217"/>
        <end position="236"/>
    </location>
</feature>